<feature type="domain" description="Solute-binding protein family 5" evidence="4">
    <location>
        <begin position="116"/>
        <end position="449"/>
    </location>
</feature>
<reference evidence="6 8" key="2">
    <citation type="submission" date="2021-03" db="EMBL/GenBank/DDBJ databases">
        <title>Genome sequencing of Bifidobacterium imperatoris JCM 32708.</title>
        <authorList>
            <person name="Kim J."/>
        </authorList>
    </citation>
    <scope>NUCLEOTIDE SEQUENCE [LARGE SCALE GENOMIC DNA]</scope>
    <source>
        <strain evidence="6 8">JCM 32708</strain>
    </source>
</reference>
<protein>
    <submittedName>
        <fullName evidence="5">ABC transporter substrate-binding protein</fullName>
    </submittedName>
</protein>
<dbReference type="CDD" id="cd08494">
    <property type="entry name" value="PBP2_NikA_DppA_OppA_like_6"/>
    <property type="match status" value="1"/>
</dbReference>
<name>A0A2N5IS59_9BIFI</name>
<proteinExistence type="predicted"/>
<dbReference type="PANTHER" id="PTHR30290:SF38">
    <property type="entry name" value="D,D-DIPEPTIDE-BINDING PERIPLASMIC PROTEIN DDPA-RELATED"/>
    <property type="match status" value="1"/>
</dbReference>
<dbReference type="InterPro" id="IPR030678">
    <property type="entry name" value="Peptide/Ni-bd"/>
</dbReference>
<dbReference type="GO" id="GO:0015833">
    <property type="term" value="P:peptide transport"/>
    <property type="evidence" value="ECO:0007669"/>
    <property type="project" value="TreeGrafter"/>
</dbReference>
<dbReference type="GO" id="GO:1904680">
    <property type="term" value="F:peptide transmembrane transporter activity"/>
    <property type="evidence" value="ECO:0007669"/>
    <property type="project" value="TreeGrafter"/>
</dbReference>
<evidence type="ECO:0000259" key="4">
    <source>
        <dbReference type="Pfam" id="PF00496"/>
    </source>
</evidence>
<evidence type="ECO:0000313" key="6">
    <source>
        <dbReference type="EMBL" id="QSY58001.1"/>
    </source>
</evidence>
<dbReference type="GO" id="GO:0042597">
    <property type="term" value="C:periplasmic space"/>
    <property type="evidence" value="ECO:0007669"/>
    <property type="project" value="UniProtKB-ARBA"/>
</dbReference>
<evidence type="ECO:0000313" key="5">
    <source>
        <dbReference type="EMBL" id="PLS24777.1"/>
    </source>
</evidence>
<organism evidence="5 7">
    <name type="scientific">Bifidobacterium imperatoris</name>
    <dbReference type="NCBI Taxonomy" id="2020965"/>
    <lineage>
        <taxon>Bacteria</taxon>
        <taxon>Bacillati</taxon>
        <taxon>Actinomycetota</taxon>
        <taxon>Actinomycetes</taxon>
        <taxon>Bifidobacteriales</taxon>
        <taxon>Bifidobacteriaceae</taxon>
        <taxon>Bifidobacterium</taxon>
    </lineage>
</organism>
<accession>A0A2N5IS59</accession>
<keyword evidence="8" id="KW-1185">Reference proteome</keyword>
<dbReference type="Proteomes" id="UP000234855">
    <property type="component" value="Unassembled WGS sequence"/>
</dbReference>
<dbReference type="EMBL" id="NMWV01000014">
    <property type="protein sequence ID" value="PLS24777.1"/>
    <property type="molecule type" value="Genomic_DNA"/>
</dbReference>
<dbReference type="PIRSF" id="PIRSF002741">
    <property type="entry name" value="MppA"/>
    <property type="match status" value="1"/>
</dbReference>
<evidence type="ECO:0000313" key="7">
    <source>
        <dbReference type="Proteomes" id="UP000234855"/>
    </source>
</evidence>
<keyword evidence="1" id="KW-0732">Signal</keyword>
<dbReference type="Proteomes" id="UP000663067">
    <property type="component" value="Chromosome"/>
</dbReference>
<dbReference type="InterPro" id="IPR039424">
    <property type="entry name" value="SBP_5"/>
</dbReference>
<dbReference type="InterPro" id="IPR000914">
    <property type="entry name" value="SBP_5_dom"/>
</dbReference>
<dbReference type="Gene3D" id="3.40.190.10">
    <property type="entry name" value="Periplasmic binding protein-like II"/>
    <property type="match status" value="1"/>
</dbReference>
<dbReference type="RefSeq" id="WP_101625761.1">
    <property type="nucleotide sequence ID" value="NZ_CP071591.1"/>
</dbReference>
<dbReference type="GO" id="GO:0043190">
    <property type="term" value="C:ATP-binding cassette (ABC) transporter complex"/>
    <property type="evidence" value="ECO:0007669"/>
    <property type="project" value="InterPro"/>
</dbReference>
<keyword evidence="3" id="KW-1133">Transmembrane helix</keyword>
<dbReference type="Pfam" id="PF00496">
    <property type="entry name" value="SBP_bac_5"/>
    <property type="match status" value="1"/>
</dbReference>
<sequence>MSQDNGVHAQDGATTDASLASRAKNPKKNGPKWWLISLIAVIVAVAVVIGVTLAYSKKDDSANVSAGNMYADTVTIGLKLAPTNLDIRNTAGSALDQVLIGNVYEGIVARDSKNQVAPGLASSWEESKDGLTYTFHLNKNMTFSNGDKLDAEDVAWSINELIAKQYHDADALTAVSKVEAKDADTVVMTLKTPNSNLLWTLTGRAGLVFDKDAKYDLKTQAVGSGPYTVAKFVENDSITLKANNKYWGKNKAKTPTIVIKYLADDNAAVNALKSGDVQVLAPITETLAGPFKSDSAKYTVKAGNGTDKYVLGFNNASGSKLADKRIRQAIRYAINHKEIIASRGGADKALGGPIPSLDPGYEDLTKLYPYDQAKAKSLMEEAGYSESNPLELSLTYANIYGTEIGDQLRSQLKPIGIDLKVNVVEFSTWLQDVYTNHDFDISLVDHNESHDFYSWADPTYYFGYDNAEVQKLYNEGVAATTDKERDAKFAEAAKLISEDAPADWLFNYRITTVAVKGVKGFPFDLNQTVLPLYNVTYSLAEFSQK</sequence>
<dbReference type="Gene3D" id="3.10.105.10">
    <property type="entry name" value="Dipeptide-binding Protein, Domain 3"/>
    <property type="match status" value="1"/>
</dbReference>
<gene>
    <name evidence="6" type="ORF">BLI708_01335</name>
    <name evidence="5" type="ORF">Tam1G_1105</name>
</gene>
<dbReference type="EMBL" id="CP071591">
    <property type="protein sequence ID" value="QSY58001.1"/>
    <property type="molecule type" value="Genomic_DNA"/>
</dbReference>
<keyword evidence="3" id="KW-0812">Transmembrane</keyword>
<dbReference type="PANTHER" id="PTHR30290">
    <property type="entry name" value="PERIPLASMIC BINDING COMPONENT OF ABC TRANSPORTER"/>
    <property type="match status" value="1"/>
</dbReference>
<dbReference type="SUPFAM" id="SSF53850">
    <property type="entry name" value="Periplasmic binding protein-like II"/>
    <property type="match status" value="1"/>
</dbReference>
<keyword evidence="3" id="KW-0472">Membrane</keyword>
<evidence type="ECO:0000256" key="2">
    <source>
        <dbReference type="SAM" id="MobiDB-lite"/>
    </source>
</evidence>
<evidence type="ECO:0000313" key="8">
    <source>
        <dbReference type="Proteomes" id="UP000663067"/>
    </source>
</evidence>
<feature type="region of interest" description="Disordered" evidence="2">
    <location>
        <begin position="1"/>
        <end position="27"/>
    </location>
</feature>
<feature type="transmembrane region" description="Helical" evidence="3">
    <location>
        <begin position="33"/>
        <end position="55"/>
    </location>
</feature>
<evidence type="ECO:0000256" key="1">
    <source>
        <dbReference type="ARBA" id="ARBA00022729"/>
    </source>
</evidence>
<evidence type="ECO:0000256" key="3">
    <source>
        <dbReference type="SAM" id="Phobius"/>
    </source>
</evidence>
<dbReference type="AlphaFoldDB" id="A0A2N5IS59"/>
<reference evidence="5 7" key="1">
    <citation type="submission" date="2017-07" db="EMBL/GenBank/DDBJ databases">
        <title>Bifidobacterium novel species.</title>
        <authorList>
            <person name="Lugli G.A."/>
            <person name="Milani C."/>
            <person name="Duranti S."/>
            <person name="Mangifesta M."/>
        </authorList>
    </citation>
    <scope>NUCLEOTIDE SEQUENCE [LARGE SCALE GENOMIC DNA]</scope>
    <source>
        <strain evidence="5 7">45</strain>
    </source>
</reference>